<organism evidence="4 5">
    <name type="scientific">Neobacillus niacini</name>
    <dbReference type="NCBI Taxonomy" id="86668"/>
    <lineage>
        <taxon>Bacteria</taxon>
        <taxon>Bacillati</taxon>
        <taxon>Bacillota</taxon>
        <taxon>Bacilli</taxon>
        <taxon>Bacillales</taxon>
        <taxon>Bacillaceae</taxon>
        <taxon>Neobacillus</taxon>
    </lineage>
</organism>
<reference evidence="5" key="2">
    <citation type="submission" date="2020-08" db="EMBL/GenBank/DDBJ databases">
        <title>The Agave Microbiome: Exploring the role of microbial communities in plant adaptations to desert environments.</title>
        <authorList>
            <person name="Partida-Martinez L.P."/>
        </authorList>
    </citation>
    <scope>NUCLEOTIDE SEQUENCE [LARGE SCALE GENOMIC DNA]</scope>
    <source>
        <strain evidence="5">AT2.8</strain>
    </source>
</reference>
<feature type="domain" description="Flavin reductase like" evidence="3">
    <location>
        <begin position="10"/>
        <end position="154"/>
    </location>
</feature>
<accession>A0A852TFZ4</accession>
<gene>
    <name evidence="4" type="ORF">F4694_003804</name>
</gene>
<evidence type="ECO:0000313" key="4">
    <source>
        <dbReference type="EMBL" id="NYE07019.1"/>
    </source>
</evidence>
<comment type="caution">
    <text evidence="4">The sequence shown here is derived from an EMBL/GenBank/DDBJ whole genome shotgun (WGS) entry which is preliminary data.</text>
</comment>
<name>A0A852TFZ4_9BACI</name>
<dbReference type="SUPFAM" id="SSF50475">
    <property type="entry name" value="FMN-binding split barrel"/>
    <property type="match status" value="1"/>
</dbReference>
<reference evidence="5" key="1">
    <citation type="submission" date="2020-07" db="EMBL/GenBank/DDBJ databases">
        <authorList>
            <person name="Partida-Martinez L."/>
            <person name="Huntemann M."/>
            <person name="Clum A."/>
            <person name="Wang J."/>
            <person name="Palaniappan K."/>
            <person name="Ritter S."/>
            <person name="Chen I.-M."/>
            <person name="Stamatis D."/>
            <person name="Reddy T."/>
            <person name="O'Malley R."/>
            <person name="Daum C."/>
            <person name="Shapiro N."/>
            <person name="Ivanova N."/>
            <person name="Kyrpides N."/>
            <person name="Woyke T."/>
        </authorList>
    </citation>
    <scope>NUCLEOTIDE SEQUENCE [LARGE SCALE GENOMIC DNA]</scope>
    <source>
        <strain evidence="5">AT2.8</strain>
    </source>
</reference>
<evidence type="ECO:0000256" key="2">
    <source>
        <dbReference type="ARBA" id="ARBA00023002"/>
    </source>
</evidence>
<evidence type="ECO:0000256" key="1">
    <source>
        <dbReference type="ARBA" id="ARBA00008898"/>
    </source>
</evidence>
<dbReference type="PANTHER" id="PTHR30466">
    <property type="entry name" value="FLAVIN REDUCTASE"/>
    <property type="match status" value="1"/>
</dbReference>
<dbReference type="GO" id="GO:0042602">
    <property type="term" value="F:riboflavin reductase (NADPH) activity"/>
    <property type="evidence" value="ECO:0007669"/>
    <property type="project" value="TreeGrafter"/>
</dbReference>
<dbReference type="Proteomes" id="UP000548423">
    <property type="component" value="Unassembled WGS sequence"/>
</dbReference>
<dbReference type="EMBL" id="JACCBX010000008">
    <property type="protein sequence ID" value="NYE07019.1"/>
    <property type="molecule type" value="Genomic_DNA"/>
</dbReference>
<dbReference type="InterPro" id="IPR002563">
    <property type="entry name" value="Flavin_Rdtase-like_dom"/>
</dbReference>
<dbReference type="InterPro" id="IPR012349">
    <property type="entry name" value="Split_barrel_FMN-bd"/>
</dbReference>
<dbReference type="Gene3D" id="2.30.110.10">
    <property type="entry name" value="Electron Transport, Fmn-binding Protein, Chain A"/>
    <property type="match status" value="1"/>
</dbReference>
<sequence length="163" mass="17914">MDQREFRNTLGTFATGVTIITVKGENGENIGLTANAFSSLSLDPPLILVCIDKNSYSVPAFQTGRPFVVNILSEEQESDCWTFAKKGTDKFANAQYELSEDGVPMLKENLSTLVCDVHEVLEGGDHWIVTGLVKAISRKEEKQPLLFYKGKICSISIPAANNQ</sequence>
<comment type="similarity">
    <text evidence="1">Belongs to the non-flavoprotein flavin reductase family.</text>
</comment>
<keyword evidence="2 4" id="KW-0560">Oxidoreductase</keyword>
<dbReference type="InterPro" id="IPR050268">
    <property type="entry name" value="NADH-dep_flavin_reductase"/>
</dbReference>
<dbReference type="AlphaFoldDB" id="A0A852TFZ4"/>
<dbReference type="GO" id="GO:0010181">
    <property type="term" value="F:FMN binding"/>
    <property type="evidence" value="ECO:0007669"/>
    <property type="project" value="InterPro"/>
</dbReference>
<dbReference type="GO" id="GO:0004497">
    <property type="term" value="F:monooxygenase activity"/>
    <property type="evidence" value="ECO:0007669"/>
    <property type="project" value="UniProtKB-KW"/>
</dbReference>
<evidence type="ECO:0000313" key="5">
    <source>
        <dbReference type="Proteomes" id="UP000548423"/>
    </source>
</evidence>
<keyword evidence="4" id="KW-0503">Monooxygenase</keyword>
<dbReference type="EC" id="1.5.1.-" evidence="4"/>
<protein>
    <submittedName>
        <fullName evidence="4">3-hydroxy-9,10-secoandrosta-1,3,5(10)-triene-9, 17-dione monooxygenase reductase component</fullName>
        <ecNumber evidence="4">1.5.1.-</ecNumber>
    </submittedName>
</protein>
<proteinExistence type="inferred from homology"/>
<dbReference type="Pfam" id="PF01613">
    <property type="entry name" value="Flavin_Reduct"/>
    <property type="match status" value="1"/>
</dbReference>
<evidence type="ECO:0000259" key="3">
    <source>
        <dbReference type="SMART" id="SM00903"/>
    </source>
</evidence>
<dbReference type="SMART" id="SM00903">
    <property type="entry name" value="Flavin_Reduct"/>
    <property type="match status" value="1"/>
</dbReference>
<dbReference type="PANTHER" id="PTHR30466:SF11">
    <property type="entry name" value="FLAVIN-DEPENDENT MONOOXYGENASE, REDUCTASE SUBUNIT HSAB"/>
    <property type="match status" value="1"/>
</dbReference>